<keyword evidence="2" id="KW-1185">Reference proteome</keyword>
<proteinExistence type="predicted"/>
<dbReference type="Pfam" id="PF08863">
    <property type="entry name" value="YolD"/>
    <property type="match status" value="1"/>
</dbReference>
<dbReference type="InterPro" id="IPR014962">
    <property type="entry name" value="YolD"/>
</dbReference>
<protein>
    <submittedName>
        <fullName evidence="1">YolD-like family protein</fullName>
    </submittedName>
</protein>
<evidence type="ECO:0000313" key="1">
    <source>
        <dbReference type="EMBL" id="MDH8679363.1"/>
    </source>
</evidence>
<dbReference type="RefSeq" id="WP_281095259.1">
    <property type="nucleotide sequence ID" value="NZ_JARYZI010000011.1"/>
</dbReference>
<accession>A0ABT6NG76</accession>
<sequence>MASRPKTPMPIAERAKQFLPFAAVKGLSEALAKKEKIPVQRTEISEAQANTLNHNLCRIQKGLNVTVTYFCTDTYIKMSGTVTQLDTIFRTLQIEDTIIKIDDILELELEEL</sequence>
<comment type="caution">
    <text evidence="1">The sequence shown here is derived from an EMBL/GenBank/DDBJ whole genome shotgun (WGS) entry which is preliminary data.</text>
</comment>
<name>A0ABT6NG76_9FIRM</name>
<reference evidence="1 2" key="1">
    <citation type="submission" date="2023-04" db="EMBL/GenBank/DDBJ databases">
        <title>Fusibacter bizertensis strain WBS, isolated from littoral bottom sediments of the Arctic seas - biochemical and genomic analysis.</title>
        <authorList>
            <person name="Brioukhanov A.L."/>
        </authorList>
    </citation>
    <scope>NUCLEOTIDE SEQUENCE [LARGE SCALE GENOMIC DNA]</scope>
    <source>
        <strain evidence="1 2">WBS</strain>
    </source>
</reference>
<evidence type="ECO:0000313" key="2">
    <source>
        <dbReference type="Proteomes" id="UP001158045"/>
    </source>
</evidence>
<dbReference type="EMBL" id="JARYZI010000011">
    <property type="protein sequence ID" value="MDH8679363.1"/>
    <property type="molecule type" value="Genomic_DNA"/>
</dbReference>
<gene>
    <name evidence="1" type="ORF">QE109_14490</name>
</gene>
<organism evidence="1 2">
    <name type="scientific">Fusibacter bizertensis</name>
    <dbReference type="NCBI Taxonomy" id="1488331"/>
    <lineage>
        <taxon>Bacteria</taxon>
        <taxon>Bacillati</taxon>
        <taxon>Bacillota</taxon>
        <taxon>Clostridia</taxon>
        <taxon>Eubacteriales</taxon>
        <taxon>Eubacteriales Family XII. Incertae Sedis</taxon>
        <taxon>Fusibacter</taxon>
    </lineage>
</organism>
<dbReference type="Proteomes" id="UP001158045">
    <property type="component" value="Unassembled WGS sequence"/>
</dbReference>